<evidence type="ECO:0000313" key="3">
    <source>
        <dbReference type="Proteomes" id="UP000190648"/>
    </source>
</evidence>
<sequence length="85" mass="9199">MEPGRRGRRAALAKYLCIDLVGCEPQTNWLQDFDQHEKNRHCGAKQRSSPAGGAQQEKSQHSTNDVHGSGENGPNGGSLLVGQMV</sequence>
<evidence type="ECO:0000256" key="1">
    <source>
        <dbReference type="SAM" id="MobiDB-lite"/>
    </source>
</evidence>
<gene>
    <name evidence="2" type="ORF">AV530_003847</name>
</gene>
<feature type="region of interest" description="Disordered" evidence="1">
    <location>
        <begin position="37"/>
        <end position="85"/>
    </location>
</feature>
<comment type="caution">
    <text evidence="2">The sequence shown here is derived from an EMBL/GenBank/DDBJ whole genome shotgun (WGS) entry which is preliminary data.</text>
</comment>
<name>A0A1V4KYX0_PATFA</name>
<dbReference type="Proteomes" id="UP000190648">
    <property type="component" value="Unassembled WGS sequence"/>
</dbReference>
<organism evidence="2 3">
    <name type="scientific">Patagioenas fasciata monilis</name>
    <dbReference type="NCBI Taxonomy" id="372326"/>
    <lineage>
        <taxon>Eukaryota</taxon>
        <taxon>Metazoa</taxon>
        <taxon>Chordata</taxon>
        <taxon>Craniata</taxon>
        <taxon>Vertebrata</taxon>
        <taxon>Euteleostomi</taxon>
        <taxon>Archelosauria</taxon>
        <taxon>Archosauria</taxon>
        <taxon>Dinosauria</taxon>
        <taxon>Saurischia</taxon>
        <taxon>Theropoda</taxon>
        <taxon>Coelurosauria</taxon>
        <taxon>Aves</taxon>
        <taxon>Neognathae</taxon>
        <taxon>Neoaves</taxon>
        <taxon>Columbimorphae</taxon>
        <taxon>Columbiformes</taxon>
        <taxon>Columbidae</taxon>
        <taxon>Patagioenas</taxon>
    </lineage>
</organism>
<keyword evidence="3" id="KW-1185">Reference proteome</keyword>
<accession>A0A1V4KYX0</accession>
<proteinExistence type="predicted"/>
<reference evidence="2 3" key="1">
    <citation type="submission" date="2016-02" db="EMBL/GenBank/DDBJ databases">
        <title>Band-tailed pigeon sequencing and assembly.</title>
        <authorList>
            <person name="Soares A.E."/>
            <person name="Novak B.J."/>
            <person name="Rice E.S."/>
            <person name="O'Connell B."/>
            <person name="Chang D."/>
            <person name="Weber S."/>
            <person name="Shapiro B."/>
        </authorList>
    </citation>
    <scope>NUCLEOTIDE SEQUENCE [LARGE SCALE GENOMIC DNA]</scope>
    <source>
        <strain evidence="2">BTP2013</strain>
        <tissue evidence="2">Blood</tissue>
    </source>
</reference>
<protein>
    <submittedName>
        <fullName evidence="2">Uncharacterized protein</fullName>
    </submittedName>
</protein>
<dbReference type="EMBL" id="LSYS01001150">
    <property type="protein sequence ID" value="OPJ89679.1"/>
    <property type="molecule type" value="Genomic_DNA"/>
</dbReference>
<evidence type="ECO:0000313" key="2">
    <source>
        <dbReference type="EMBL" id="OPJ89679.1"/>
    </source>
</evidence>
<dbReference type="AlphaFoldDB" id="A0A1V4KYX0"/>